<evidence type="ECO:0000313" key="2">
    <source>
        <dbReference type="EMBL" id="WFD17193.1"/>
    </source>
</evidence>
<sequence length="242" mass="27106">MPRDSLHQGTWDASAPAADEVLAWCGNDGGSIARRDDLVRTKDTSVKAAVDDEEARHSRWTLCCLSRQPLQPPVVVDRLGQLYNKEALLEYMIRRAKKAASVSEHEVARHIKSVKTDVRQVTLHANPVQEAERGDIHYFPYACPLTQRVMNGKHKFVCLWPCGCVVSETGLRETCLAGRSKRELIQPHACPQCARAFLPDALVAEEPRWGADVVWLYPSRAARDALQAQRQARPKRKAAPQP</sequence>
<dbReference type="CDD" id="cd16653">
    <property type="entry name" value="RING-like_Rtf2"/>
    <property type="match status" value="1"/>
</dbReference>
<dbReference type="PANTHER" id="PTHR12775:SF0">
    <property type="entry name" value="REPLICATION TERMINATION FACTOR 2"/>
    <property type="match status" value="1"/>
</dbReference>
<dbReference type="EMBL" id="CP119921">
    <property type="protein sequence ID" value="WFD17193.1"/>
    <property type="molecule type" value="Genomic_DNA"/>
</dbReference>
<gene>
    <name evidence="2" type="ORF">MARU1_003241</name>
</gene>
<dbReference type="PANTHER" id="PTHR12775">
    <property type="entry name" value="PROTEIN C20ORF43 HOMOLOG"/>
    <property type="match status" value="1"/>
</dbReference>
<organism evidence="2 3">
    <name type="scientific">Malassezia arunalokei</name>
    <dbReference type="NCBI Taxonomy" id="1514897"/>
    <lineage>
        <taxon>Eukaryota</taxon>
        <taxon>Fungi</taxon>
        <taxon>Dikarya</taxon>
        <taxon>Basidiomycota</taxon>
        <taxon>Ustilaginomycotina</taxon>
        <taxon>Malasseziomycetes</taxon>
        <taxon>Malasseziales</taxon>
        <taxon>Malasseziaceae</taxon>
        <taxon>Malassezia</taxon>
    </lineage>
</organism>
<keyword evidence="3" id="KW-1185">Reference proteome</keyword>
<evidence type="ECO:0000256" key="1">
    <source>
        <dbReference type="ARBA" id="ARBA00009885"/>
    </source>
</evidence>
<evidence type="ECO:0000313" key="3">
    <source>
        <dbReference type="Proteomes" id="UP001217582"/>
    </source>
</evidence>
<name>A0AAJ5Z5F4_9BASI</name>
<protein>
    <recommendedName>
        <fullName evidence="4">Replication termination factor 2</fullName>
    </recommendedName>
</protein>
<dbReference type="Proteomes" id="UP001217582">
    <property type="component" value="Chromosome 6"/>
</dbReference>
<accession>A0AAJ5Z5F4</accession>
<dbReference type="InterPro" id="IPR027799">
    <property type="entry name" value="Rtf2_RING-finger"/>
</dbReference>
<dbReference type="GO" id="GO:0005634">
    <property type="term" value="C:nucleus"/>
    <property type="evidence" value="ECO:0007669"/>
    <property type="project" value="TreeGrafter"/>
</dbReference>
<dbReference type="GO" id="GO:0006274">
    <property type="term" value="P:DNA replication termination"/>
    <property type="evidence" value="ECO:0007669"/>
    <property type="project" value="TreeGrafter"/>
</dbReference>
<dbReference type="InterPro" id="IPR006735">
    <property type="entry name" value="Rtf2"/>
</dbReference>
<dbReference type="AlphaFoldDB" id="A0AAJ5Z5F4"/>
<comment type="similarity">
    <text evidence="1">Belongs to the rtf2 family.</text>
</comment>
<dbReference type="Pfam" id="PF04641">
    <property type="entry name" value="Rtf2"/>
    <property type="match status" value="1"/>
</dbReference>
<evidence type="ECO:0008006" key="4">
    <source>
        <dbReference type="Google" id="ProtNLM"/>
    </source>
</evidence>
<reference evidence="2 3" key="1">
    <citation type="submission" date="2023-03" db="EMBL/GenBank/DDBJ databases">
        <title>Mating type loci evolution in Malassezia.</title>
        <authorList>
            <person name="Coelho M.A."/>
        </authorList>
    </citation>
    <scope>NUCLEOTIDE SEQUENCE [LARGE SCALE GENOMIC DNA]</scope>
    <source>
        <strain evidence="2 3">CBS 13387</strain>
    </source>
</reference>
<proteinExistence type="inferred from homology"/>